<dbReference type="Proteomes" id="UP000632377">
    <property type="component" value="Unassembled WGS sequence"/>
</dbReference>
<feature type="domain" description="Glycosyltransferase subfamily 4-like N-terminal" evidence="2">
    <location>
        <begin position="15"/>
        <end position="189"/>
    </location>
</feature>
<dbReference type="PANTHER" id="PTHR45947:SF3">
    <property type="entry name" value="SULFOQUINOVOSYL TRANSFERASE SQD2"/>
    <property type="match status" value="1"/>
</dbReference>
<dbReference type="InterPro" id="IPR028098">
    <property type="entry name" value="Glyco_trans_4-like_N"/>
</dbReference>
<organism evidence="3 4">
    <name type="scientific">Clostridium rhizosphaerae</name>
    <dbReference type="NCBI Taxonomy" id="2803861"/>
    <lineage>
        <taxon>Bacteria</taxon>
        <taxon>Bacillati</taxon>
        <taxon>Bacillota</taxon>
        <taxon>Clostridia</taxon>
        <taxon>Eubacteriales</taxon>
        <taxon>Clostridiaceae</taxon>
        <taxon>Clostridium</taxon>
    </lineage>
</organism>
<dbReference type="EMBL" id="JAESWC010000008">
    <property type="protein sequence ID" value="MBL4936707.1"/>
    <property type="molecule type" value="Genomic_DNA"/>
</dbReference>
<accession>A0ABS1TBG9</accession>
<evidence type="ECO:0000313" key="4">
    <source>
        <dbReference type="Proteomes" id="UP000632377"/>
    </source>
</evidence>
<dbReference type="Pfam" id="PF00534">
    <property type="entry name" value="Glycos_transf_1"/>
    <property type="match status" value="1"/>
</dbReference>
<dbReference type="Gene3D" id="3.40.50.2000">
    <property type="entry name" value="Glycogen Phosphorylase B"/>
    <property type="match status" value="2"/>
</dbReference>
<protein>
    <submittedName>
        <fullName evidence="3">Glycosyltransferase family 4 protein</fullName>
    </submittedName>
</protein>
<reference evidence="3 4" key="1">
    <citation type="submission" date="2021-01" db="EMBL/GenBank/DDBJ databases">
        <title>Genome public.</title>
        <authorList>
            <person name="Liu C."/>
            <person name="Sun Q."/>
        </authorList>
    </citation>
    <scope>NUCLEOTIDE SEQUENCE [LARGE SCALE GENOMIC DNA]</scope>
    <source>
        <strain evidence="3 4">YIM B02515</strain>
    </source>
</reference>
<evidence type="ECO:0000313" key="3">
    <source>
        <dbReference type="EMBL" id="MBL4936707.1"/>
    </source>
</evidence>
<dbReference type="Pfam" id="PF13439">
    <property type="entry name" value="Glyco_transf_4"/>
    <property type="match status" value="1"/>
</dbReference>
<dbReference type="InterPro" id="IPR001296">
    <property type="entry name" value="Glyco_trans_1"/>
</dbReference>
<sequence>MKILMLSWEYPPKNIGGLSNHVYYLSKALEKLGNEVHVVTCFEGEAPLETIDSGVFVHRVIPYNINTSDFTKWVMHLNFSIIEEVVKLISKHGKFDVIHAHDWLTSYAAKTLKNSFNIPMVCTIHATEHGRNGGIRTELQSYISSAEWILTYEAWKIVACSNYMKEEINQVLSAPLDKINIIPNGVDAEDFKVDFDDLEFRRNYALDNEKIVFFIGRHVYEKGVQILIDAAPDIINSYKDIKFVIAGKGDMTEELKEKVKYFGLENKVLFTGYMDDETKKKMYKTADAAVFPSLYEPFGIVALEAMAAGCPVVASDIGGLKEVIEHKTNGMKIITGSKDSLKDNLLELLRREDLRKHLKEKGIETVLEKYSWDKVAEATVKMYEKVKEEAKGTEWEVSIEKVKKKSTGTTRRKKSEVVKVVDNLEADEVKIAEEITVKPKRTRKKANS</sequence>
<gene>
    <name evidence="3" type="ORF">JK636_13165</name>
</gene>
<dbReference type="RefSeq" id="WP_202749464.1">
    <property type="nucleotide sequence ID" value="NZ_JAESWC010000008.1"/>
</dbReference>
<dbReference type="CDD" id="cd03801">
    <property type="entry name" value="GT4_PimA-like"/>
    <property type="match status" value="1"/>
</dbReference>
<evidence type="ECO:0000259" key="2">
    <source>
        <dbReference type="Pfam" id="PF13439"/>
    </source>
</evidence>
<dbReference type="SUPFAM" id="SSF53756">
    <property type="entry name" value="UDP-Glycosyltransferase/glycogen phosphorylase"/>
    <property type="match status" value="1"/>
</dbReference>
<dbReference type="InterPro" id="IPR050194">
    <property type="entry name" value="Glycosyltransferase_grp1"/>
</dbReference>
<dbReference type="PANTHER" id="PTHR45947">
    <property type="entry name" value="SULFOQUINOVOSYL TRANSFERASE SQD2"/>
    <property type="match status" value="1"/>
</dbReference>
<name>A0ABS1TBG9_9CLOT</name>
<evidence type="ECO:0000259" key="1">
    <source>
        <dbReference type="Pfam" id="PF00534"/>
    </source>
</evidence>
<proteinExistence type="predicted"/>
<feature type="domain" description="Glycosyl transferase family 1" evidence="1">
    <location>
        <begin position="200"/>
        <end position="364"/>
    </location>
</feature>
<comment type="caution">
    <text evidence="3">The sequence shown here is derived from an EMBL/GenBank/DDBJ whole genome shotgun (WGS) entry which is preliminary data.</text>
</comment>
<keyword evidence="4" id="KW-1185">Reference proteome</keyword>